<evidence type="ECO:0000313" key="2">
    <source>
        <dbReference type="Proteomes" id="UP000219602"/>
    </source>
</evidence>
<name>A0A2H3HLB0_FUSOX</name>
<reference evidence="1 2" key="2">
    <citation type="journal article" date="2017" name="Sci. Rep.">
        <title>A mobile pathogenicity chromosome in Fusarium oxysporum for infection of multiple cucurbit species.</title>
        <authorList>
            <person name="van Dam P."/>
            <person name="Fokkens L."/>
            <person name="Ayukawa Y."/>
            <person name="van der Gragt M."/>
            <person name="Ter Horst A."/>
            <person name="Brankovics B."/>
            <person name="Houterman P.M."/>
            <person name="Arie T."/>
            <person name="Rep M."/>
        </authorList>
    </citation>
    <scope>NUCLEOTIDE SEQUENCE [LARGE SCALE GENOMIC DNA]</scope>
    <source>
        <strain evidence="1 2">Forc016</strain>
    </source>
</reference>
<proteinExistence type="predicted"/>
<protein>
    <submittedName>
        <fullName evidence="1">Uncharacterized protein</fullName>
    </submittedName>
</protein>
<gene>
    <name evidence="1" type="ORF">AU210_005365</name>
</gene>
<evidence type="ECO:0000313" key="1">
    <source>
        <dbReference type="EMBL" id="PCD42840.1"/>
    </source>
</evidence>
<dbReference type="EMBL" id="MABQ02000003">
    <property type="protein sequence ID" value="PCD42840.1"/>
    <property type="molecule type" value="Genomic_DNA"/>
</dbReference>
<dbReference type="AlphaFoldDB" id="A0A2H3HLB0"/>
<organism evidence="1 2">
    <name type="scientific">Fusarium oxysporum f. sp. radicis-cucumerinum</name>
    <dbReference type="NCBI Taxonomy" id="327505"/>
    <lineage>
        <taxon>Eukaryota</taxon>
        <taxon>Fungi</taxon>
        <taxon>Dikarya</taxon>
        <taxon>Ascomycota</taxon>
        <taxon>Pezizomycotina</taxon>
        <taxon>Sordariomycetes</taxon>
        <taxon>Hypocreomycetidae</taxon>
        <taxon>Hypocreales</taxon>
        <taxon>Nectriaceae</taxon>
        <taxon>Fusarium</taxon>
        <taxon>Fusarium oxysporum species complex</taxon>
    </lineage>
</organism>
<dbReference type="Proteomes" id="UP000219602">
    <property type="component" value="Chromosome 4"/>
</dbReference>
<reference evidence="1 2" key="1">
    <citation type="journal article" date="2016" name="Environ. Microbiol.">
        <title>Effector profiles distinguish formae speciales of Fusarium oxysporum.</title>
        <authorList>
            <person name="van Dam P."/>
            <person name="Fokkens L."/>
            <person name="Schmidt S.M."/>
            <person name="Linmans J.H."/>
            <person name="Kistler H.C."/>
            <person name="Ma L.J."/>
            <person name="Rep M."/>
        </authorList>
    </citation>
    <scope>NUCLEOTIDE SEQUENCE [LARGE SCALE GENOMIC DNA]</scope>
    <source>
        <strain evidence="1 2">Forc016</strain>
    </source>
</reference>
<comment type="caution">
    <text evidence="1">The sequence shown here is derived from an EMBL/GenBank/DDBJ whole genome shotgun (WGS) entry which is preliminary data.</text>
</comment>
<accession>A0A2H3HLB0</accession>
<sequence length="134" mass="15891">MAAHPKQQRDNEIMMAHHFRRHENPDIAGAILELDPKLYASRIKTNPHPYLSIKHSVLTSLILGANCNIRNNVESLFLRHECKPRYRYNFNELEADIFYDCEWLRFLQWEDNLAGDIEFLCIRNQKVRGMIHNS</sequence>